<feature type="region of interest" description="Disordered" evidence="1">
    <location>
        <begin position="1"/>
        <end position="25"/>
    </location>
</feature>
<protein>
    <submittedName>
        <fullName evidence="2">Uncharacterized protein</fullName>
    </submittedName>
</protein>
<name>A0ABU6UQ42_9FABA</name>
<accession>A0ABU6UQ42</accession>
<proteinExistence type="predicted"/>
<evidence type="ECO:0000313" key="2">
    <source>
        <dbReference type="EMBL" id="MED6162410.1"/>
    </source>
</evidence>
<feature type="compositionally biased region" description="Low complexity" evidence="1">
    <location>
        <begin position="1"/>
        <end position="22"/>
    </location>
</feature>
<gene>
    <name evidence="2" type="ORF">PIB30_070196</name>
</gene>
<organism evidence="2 3">
    <name type="scientific">Stylosanthes scabra</name>
    <dbReference type="NCBI Taxonomy" id="79078"/>
    <lineage>
        <taxon>Eukaryota</taxon>
        <taxon>Viridiplantae</taxon>
        <taxon>Streptophyta</taxon>
        <taxon>Embryophyta</taxon>
        <taxon>Tracheophyta</taxon>
        <taxon>Spermatophyta</taxon>
        <taxon>Magnoliopsida</taxon>
        <taxon>eudicotyledons</taxon>
        <taxon>Gunneridae</taxon>
        <taxon>Pentapetalae</taxon>
        <taxon>rosids</taxon>
        <taxon>fabids</taxon>
        <taxon>Fabales</taxon>
        <taxon>Fabaceae</taxon>
        <taxon>Papilionoideae</taxon>
        <taxon>50 kb inversion clade</taxon>
        <taxon>dalbergioids sensu lato</taxon>
        <taxon>Dalbergieae</taxon>
        <taxon>Pterocarpus clade</taxon>
        <taxon>Stylosanthes</taxon>
    </lineage>
</organism>
<evidence type="ECO:0000313" key="3">
    <source>
        <dbReference type="Proteomes" id="UP001341840"/>
    </source>
</evidence>
<keyword evidence="3" id="KW-1185">Reference proteome</keyword>
<comment type="caution">
    <text evidence="2">The sequence shown here is derived from an EMBL/GenBank/DDBJ whole genome shotgun (WGS) entry which is preliminary data.</text>
</comment>
<reference evidence="2 3" key="1">
    <citation type="journal article" date="2023" name="Plants (Basel)">
        <title>Bridging the Gap: Combining Genomics and Transcriptomics Approaches to Understand Stylosanthes scabra, an Orphan Legume from the Brazilian Caatinga.</title>
        <authorList>
            <person name="Ferreira-Neto J.R.C."/>
            <person name="da Silva M.D."/>
            <person name="Binneck E."/>
            <person name="de Melo N.F."/>
            <person name="da Silva R.H."/>
            <person name="de Melo A.L.T.M."/>
            <person name="Pandolfi V."/>
            <person name="Bustamante F.O."/>
            <person name="Brasileiro-Vidal A.C."/>
            <person name="Benko-Iseppon A.M."/>
        </authorList>
    </citation>
    <scope>NUCLEOTIDE SEQUENCE [LARGE SCALE GENOMIC DNA]</scope>
    <source>
        <tissue evidence="2">Leaves</tissue>
    </source>
</reference>
<evidence type="ECO:0000256" key="1">
    <source>
        <dbReference type="SAM" id="MobiDB-lite"/>
    </source>
</evidence>
<dbReference type="Proteomes" id="UP001341840">
    <property type="component" value="Unassembled WGS sequence"/>
</dbReference>
<dbReference type="EMBL" id="JASCZI010121614">
    <property type="protein sequence ID" value="MED6162410.1"/>
    <property type="molecule type" value="Genomic_DNA"/>
</dbReference>
<sequence>MSTTTKQTSSSLKKSTAADTSKPQPVLIVIKRETDTVVSEPKDIEKNDSVLIPFGLEGKTHCFLGPLMSPEEGTKVKDFFRSDEPRELLINQDIHVHAFIKGKSFYNDPKIYLKNKHCLRSGSIRSLQVRSTSGNPTGFMN</sequence>